<evidence type="ECO:0000256" key="3">
    <source>
        <dbReference type="ARBA" id="ARBA00022553"/>
    </source>
</evidence>
<dbReference type="eggNOG" id="COG4191">
    <property type="taxonomic scope" value="Bacteria"/>
</dbReference>
<dbReference type="HOGENOM" id="CLU_381621_0_0_7"/>
<dbReference type="EC" id="2.7.13.3" evidence="2"/>
<keyword evidence="8" id="KW-0808">Transferase</keyword>
<keyword evidence="9" id="KW-1185">Reference proteome</keyword>
<dbReference type="eggNOG" id="COG3852">
    <property type="taxonomic scope" value="Bacteria"/>
</dbReference>
<keyword evidence="8" id="KW-0418">Kinase</keyword>
<dbReference type="Gene3D" id="3.30.565.10">
    <property type="entry name" value="Histidine kinase-like ATPase, C-terminal domain"/>
    <property type="match status" value="1"/>
</dbReference>
<evidence type="ECO:0000259" key="7">
    <source>
        <dbReference type="PROSITE" id="PS50113"/>
    </source>
</evidence>
<dbReference type="RefSeq" id="WP_011367186.1">
    <property type="nucleotide sequence ID" value="NC_007519.1"/>
</dbReference>
<dbReference type="Proteomes" id="UP000002710">
    <property type="component" value="Chromosome"/>
</dbReference>
<feature type="compositionally biased region" description="Basic and acidic residues" evidence="4">
    <location>
        <begin position="1"/>
        <end position="10"/>
    </location>
</feature>
<gene>
    <name evidence="8" type="ordered locus">Dde_1165</name>
</gene>
<feature type="domain" description="PAC" evidence="7">
    <location>
        <begin position="150"/>
        <end position="202"/>
    </location>
</feature>
<dbReference type="CDD" id="cd00130">
    <property type="entry name" value="PAS"/>
    <property type="match status" value="3"/>
</dbReference>
<dbReference type="PROSITE" id="PS50112">
    <property type="entry name" value="PAS"/>
    <property type="match status" value="1"/>
</dbReference>
<dbReference type="InterPro" id="IPR013656">
    <property type="entry name" value="PAS_4"/>
</dbReference>
<sequence length="725" mass="79163">MMQDSRKKQPDLPPDSQGGEHPLRAGQAISSGAADAASGGSSAPQEDLQYRDAVSSLIGLGEKSLRKSYYPELRRKIAELDVFRRMVDHASDAMLLLRTGPPLAVTHLNSAARRLLGPGPEEGGSIDLAAQLGPRVEAALLASSKGGRSKRLTLHVQQADGAELVLEASFSPMPSAEGDPGQVIMVARDVTAGFRAERSLRESEERFRVVFEQSMQHVVVLSPEGLILRANQSLLSEFAISFDDLRGQRLSDAPWLRNMPEMARNAESDVSSASAGVSVRRLYPVRLPSGQLFFDCSFKPVRDDAGRIIHVVVEARDITALLEAENESRMLRGLLTNVVDSMPSVLAAVDAAGRVIQWNREAERLTGTSAREAMGRPVEAMLPHVASLRSMVRYSMAEQRPMAESKVPRTLPGGRVVYEDVTVYPLSTGHDQGAVIRIDDVSDKVLMEQTMVQAEKMLSVGGLAAGMAHEINNPLGAVVQGLQNVFRRLDPAVDRNSTVAAALGCDLHAMDAYMRERKIYRILEGMREASMRAADIVRNMLTFSRKSDMSRSSCDLHAMMDSVISLAEADYDLKKHYDFKRIKLVRLYEPVPLIACNKTEVEQVLLNLLRNAAQSFYAVGTIAGSGTKRVLLCHEPVITVRIRKAERYVYVDVEDNGPGMPEDVTLRVFEPFFTTKAPGAGTGLGLSVSYFIITRNHKGTMTVTSAPGRGSCFTVGLPHNGSTPE</sequence>
<dbReference type="CDD" id="cd00082">
    <property type="entry name" value="HisKA"/>
    <property type="match status" value="1"/>
</dbReference>
<dbReference type="SUPFAM" id="SSF55874">
    <property type="entry name" value="ATPase domain of HSP90 chaperone/DNA topoisomerase II/histidine kinase"/>
    <property type="match status" value="1"/>
</dbReference>
<feature type="compositionally biased region" description="Low complexity" evidence="4">
    <location>
        <begin position="25"/>
        <end position="43"/>
    </location>
</feature>
<dbReference type="Gene3D" id="1.10.287.130">
    <property type="match status" value="1"/>
</dbReference>
<dbReference type="InterPro" id="IPR036097">
    <property type="entry name" value="HisK_dim/P_sf"/>
</dbReference>
<dbReference type="InterPro" id="IPR004358">
    <property type="entry name" value="Sig_transdc_His_kin-like_C"/>
</dbReference>
<comment type="catalytic activity">
    <reaction evidence="1">
        <text>ATP + protein L-histidine = ADP + protein N-phospho-L-histidine.</text>
        <dbReference type="EC" id="2.7.13.3"/>
    </reaction>
</comment>
<dbReference type="SMART" id="SM00091">
    <property type="entry name" value="PAS"/>
    <property type="match status" value="3"/>
</dbReference>
<dbReference type="SMART" id="SM00387">
    <property type="entry name" value="HATPase_c"/>
    <property type="match status" value="1"/>
</dbReference>
<dbReference type="SUPFAM" id="SSF47384">
    <property type="entry name" value="Homodimeric domain of signal transducing histidine kinase"/>
    <property type="match status" value="1"/>
</dbReference>
<dbReference type="InterPro" id="IPR000700">
    <property type="entry name" value="PAS-assoc_C"/>
</dbReference>
<proteinExistence type="predicted"/>
<dbReference type="PRINTS" id="PR00344">
    <property type="entry name" value="BCTRLSENSOR"/>
</dbReference>
<evidence type="ECO:0000256" key="2">
    <source>
        <dbReference type="ARBA" id="ARBA00012438"/>
    </source>
</evidence>
<dbReference type="PROSITE" id="PS50109">
    <property type="entry name" value="HIS_KIN"/>
    <property type="match status" value="1"/>
</dbReference>
<evidence type="ECO:0000259" key="5">
    <source>
        <dbReference type="PROSITE" id="PS50109"/>
    </source>
</evidence>
<dbReference type="PANTHER" id="PTHR43065:SF42">
    <property type="entry name" value="TWO-COMPONENT SENSOR PPRA"/>
    <property type="match status" value="1"/>
</dbReference>
<dbReference type="Pfam" id="PF13426">
    <property type="entry name" value="PAS_9"/>
    <property type="match status" value="1"/>
</dbReference>
<dbReference type="GO" id="GO:0000155">
    <property type="term" value="F:phosphorelay sensor kinase activity"/>
    <property type="evidence" value="ECO:0007669"/>
    <property type="project" value="InterPro"/>
</dbReference>
<accession>Q313D0</accession>
<dbReference type="EMBL" id="CP000112">
    <property type="protein sequence ID" value="ABB37966.1"/>
    <property type="molecule type" value="Genomic_DNA"/>
</dbReference>
<reference evidence="8 9" key="1">
    <citation type="journal article" date="2011" name="J. Bacteriol.">
        <title>Complete genome sequence and updated annotation of Desulfovibrio alaskensis G20.</title>
        <authorList>
            <person name="Hauser L.J."/>
            <person name="Land M.L."/>
            <person name="Brown S.D."/>
            <person name="Larimer F."/>
            <person name="Keller K.L."/>
            <person name="Rapp-Giles B.J."/>
            <person name="Price M.N."/>
            <person name="Lin M."/>
            <person name="Bruce D.C."/>
            <person name="Detter J.C."/>
            <person name="Tapia R."/>
            <person name="Han C.S."/>
            <person name="Goodwin L.A."/>
            <person name="Cheng J.F."/>
            <person name="Pitluck S."/>
            <person name="Copeland A."/>
            <person name="Lucas S."/>
            <person name="Nolan M."/>
            <person name="Lapidus A.L."/>
            <person name="Palumbo A.V."/>
            <person name="Wall J.D."/>
        </authorList>
    </citation>
    <scope>NUCLEOTIDE SEQUENCE [LARGE SCALE GENOMIC DNA]</scope>
    <source>
        <strain evidence="9">ATCC BAA 1058 / DSM 17464 / G20</strain>
    </source>
</reference>
<dbReference type="InterPro" id="IPR003594">
    <property type="entry name" value="HATPase_dom"/>
</dbReference>
<dbReference type="InterPro" id="IPR035965">
    <property type="entry name" value="PAS-like_dom_sf"/>
</dbReference>
<dbReference type="Pfam" id="PF02518">
    <property type="entry name" value="HATPase_c"/>
    <property type="match status" value="1"/>
</dbReference>
<name>Q313D0_OLEA2</name>
<evidence type="ECO:0000313" key="9">
    <source>
        <dbReference type="Proteomes" id="UP000002710"/>
    </source>
</evidence>
<dbReference type="STRING" id="207559.Dde_1165"/>
<evidence type="ECO:0000313" key="8">
    <source>
        <dbReference type="EMBL" id="ABB37966.1"/>
    </source>
</evidence>
<dbReference type="PROSITE" id="PS50113">
    <property type="entry name" value="PAC"/>
    <property type="match status" value="1"/>
</dbReference>
<protein>
    <recommendedName>
        <fullName evidence="2">histidine kinase</fullName>
        <ecNumber evidence="2">2.7.13.3</ecNumber>
    </recommendedName>
</protein>
<dbReference type="InterPro" id="IPR036890">
    <property type="entry name" value="HATPase_C_sf"/>
</dbReference>
<organism evidence="8 9">
    <name type="scientific">Oleidesulfovibrio alaskensis (strain ATCC BAA-1058 / DSM 17464 / G20)</name>
    <name type="common">Desulfovibrio alaskensis</name>
    <dbReference type="NCBI Taxonomy" id="207559"/>
    <lineage>
        <taxon>Bacteria</taxon>
        <taxon>Pseudomonadati</taxon>
        <taxon>Thermodesulfobacteriota</taxon>
        <taxon>Desulfovibrionia</taxon>
        <taxon>Desulfovibrionales</taxon>
        <taxon>Desulfovibrionaceae</taxon>
        <taxon>Oleidesulfovibrio</taxon>
    </lineage>
</organism>
<dbReference type="Gene3D" id="3.30.450.20">
    <property type="entry name" value="PAS domain"/>
    <property type="match status" value="3"/>
</dbReference>
<dbReference type="AlphaFoldDB" id="Q313D0"/>
<dbReference type="Pfam" id="PF08448">
    <property type="entry name" value="PAS_4"/>
    <property type="match status" value="2"/>
</dbReference>
<dbReference type="InterPro" id="IPR005467">
    <property type="entry name" value="His_kinase_dom"/>
</dbReference>
<evidence type="ECO:0000259" key="6">
    <source>
        <dbReference type="PROSITE" id="PS50112"/>
    </source>
</evidence>
<dbReference type="NCBIfam" id="TIGR00229">
    <property type="entry name" value="sensory_box"/>
    <property type="match status" value="2"/>
</dbReference>
<evidence type="ECO:0000256" key="4">
    <source>
        <dbReference type="SAM" id="MobiDB-lite"/>
    </source>
</evidence>
<dbReference type="SUPFAM" id="SSF55785">
    <property type="entry name" value="PYP-like sensor domain (PAS domain)"/>
    <property type="match status" value="3"/>
</dbReference>
<keyword evidence="3" id="KW-0597">Phosphoprotein</keyword>
<feature type="domain" description="Histidine kinase" evidence="5">
    <location>
        <begin position="466"/>
        <end position="721"/>
    </location>
</feature>
<feature type="region of interest" description="Disordered" evidence="4">
    <location>
        <begin position="1"/>
        <end position="48"/>
    </location>
</feature>
<feature type="domain" description="PAS" evidence="6">
    <location>
        <begin position="331"/>
        <end position="414"/>
    </location>
</feature>
<evidence type="ECO:0000256" key="1">
    <source>
        <dbReference type="ARBA" id="ARBA00000085"/>
    </source>
</evidence>
<dbReference type="InterPro" id="IPR003661">
    <property type="entry name" value="HisK_dim/P_dom"/>
</dbReference>
<dbReference type="KEGG" id="dde:Dde_1165"/>
<dbReference type="PANTHER" id="PTHR43065">
    <property type="entry name" value="SENSOR HISTIDINE KINASE"/>
    <property type="match status" value="1"/>
</dbReference>
<dbReference type="InterPro" id="IPR000014">
    <property type="entry name" value="PAS"/>
</dbReference>